<sequence>MASAWRDHAGGRRATACSYFFCCRRAGSGERVVRLCRTMGRVTKIFRVGRERVKNQPKTHTEPFSYCMSTQPNPPHGECIVACISLAVLIAAIPCVPRCVRILAANHPPYCWIYIFIWCGPLNRSKFCLSSIIAAGSTTHPTTLRASLVCVRFGRENQ</sequence>
<reference evidence="1" key="2">
    <citation type="journal article" date="2015" name="Data Brief">
        <title>Shoot transcriptome of the giant reed, Arundo donax.</title>
        <authorList>
            <person name="Barrero R.A."/>
            <person name="Guerrero F.D."/>
            <person name="Moolhuijzen P."/>
            <person name="Goolsby J.A."/>
            <person name="Tidwell J."/>
            <person name="Bellgard S.E."/>
            <person name="Bellgard M.I."/>
        </authorList>
    </citation>
    <scope>NUCLEOTIDE SEQUENCE</scope>
    <source>
        <tissue evidence="1">Shoot tissue taken approximately 20 cm above the soil surface</tissue>
    </source>
</reference>
<dbReference type="AlphaFoldDB" id="A0A0A9DCU0"/>
<organism evidence="1">
    <name type="scientific">Arundo donax</name>
    <name type="common">Giant reed</name>
    <name type="synonym">Donax arundinaceus</name>
    <dbReference type="NCBI Taxonomy" id="35708"/>
    <lineage>
        <taxon>Eukaryota</taxon>
        <taxon>Viridiplantae</taxon>
        <taxon>Streptophyta</taxon>
        <taxon>Embryophyta</taxon>
        <taxon>Tracheophyta</taxon>
        <taxon>Spermatophyta</taxon>
        <taxon>Magnoliopsida</taxon>
        <taxon>Liliopsida</taxon>
        <taxon>Poales</taxon>
        <taxon>Poaceae</taxon>
        <taxon>PACMAD clade</taxon>
        <taxon>Arundinoideae</taxon>
        <taxon>Arundineae</taxon>
        <taxon>Arundo</taxon>
    </lineage>
</organism>
<accession>A0A0A9DCU0</accession>
<dbReference type="EMBL" id="GBRH01216338">
    <property type="protein sequence ID" value="JAD81557.1"/>
    <property type="molecule type" value="Transcribed_RNA"/>
</dbReference>
<proteinExistence type="predicted"/>
<name>A0A0A9DCU0_ARUDO</name>
<protein>
    <submittedName>
        <fullName evidence="1">Uncharacterized protein</fullName>
    </submittedName>
</protein>
<evidence type="ECO:0000313" key="1">
    <source>
        <dbReference type="EMBL" id="JAD81557.1"/>
    </source>
</evidence>
<reference evidence="1" key="1">
    <citation type="submission" date="2014-09" db="EMBL/GenBank/DDBJ databases">
        <authorList>
            <person name="Magalhaes I.L.F."/>
            <person name="Oliveira U."/>
            <person name="Santos F.R."/>
            <person name="Vidigal T.H.D.A."/>
            <person name="Brescovit A.D."/>
            <person name="Santos A.J."/>
        </authorList>
    </citation>
    <scope>NUCLEOTIDE SEQUENCE</scope>
    <source>
        <tissue evidence="1">Shoot tissue taken approximately 20 cm above the soil surface</tissue>
    </source>
</reference>